<gene>
    <name evidence="10" type="ORF">COPCOM_01224</name>
</gene>
<evidence type="ECO:0000256" key="5">
    <source>
        <dbReference type="ARBA" id="ARBA00022692"/>
    </source>
</evidence>
<proteinExistence type="inferred from homology"/>
<dbReference type="GO" id="GO:0005886">
    <property type="term" value="C:plasma membrane"/>
    <property type="evidence" value="ECO:0007669"/>
    <property type="project" value="UniProtKB-SubCell"/>
</dbReference>
<evidence type="ECO:0000256" key="6">
    <source>
        <dbReference type="ARBA" id="ARBA00022989"/>
    </source>
</evidence>
<comment type="caution">
    <text evidence="10">The sequence shown here is derived from an EMBL/GenBank/DDBJ whole genome shotgun (WGS) entry which is preliminary data.</text>
</comment>
<dbReference type="EMBL" id="ABVR01000038">
    <property type="protein sequence ID" value="EEG90488.1"/>
    <property type="molecule type" value="Genomic_DNA"/>
</dbReference>
<feature type="domain" description="Na+/H+ antiporter NhaC-like C-terminal" evidence="9">
    <location>
        <begin position="48"/>
        <end position="169"/>
    </location>
</feature>
<protein>
    <submittedName>
        <fullName evidence="10">Na+/H+ antiporter family protein</fullName>
    </submittedName>
</protein>
<dbReference type="InterPro" id="IPR018461">
    <property type="entry name" value="Na/H_Antiport_NhaC-like_C"/>
</dbReference>
<sequence length="177" mass="18303">MDKQKKNMGAVAFLPLIVFLVCYVGCGITFTLLGADEPFGKFPRHVALLAGCAVALLLNRGIGVQDKLNIMTTSMGNSGVMMIVLIYLMAGGFQGAAAAMGGKDSVVNLCLHFIPVKLLVPGVFLMCCFISTSIGTSMGTIAAMAPIAINVAQGAHLNVAVVGAAVIGDLILEITFP</sequence>
<dbReference type="Pfam" id="PF03553">
    <property type="entry name" value="Na_H_antiporter"/>
    <property type="match status" value="1"/>
</dbReference>
<accession>C0B7V1</accession>
<dbReference type="Proteomes" id="UP000003793">
    <property type="component" value="Unassembled WGS sequence"/>
</dbReference>
<evidence type="ECO:0000313" key="10">
    <source>
        <dbReference type="EMBL" id="EEG90488.1"/>
    </source>
</evidence>
<keyword evidence="2" id="KW-0813">Transport</keyword>
<dbReference type="PANTHER" id="PTHR33451">
    <property type="entry name" value="MALATE-2H(+)/NA(+)-LACTATE ANTIPORTER"/>
    <property type="match status" value="1"/>
</dbReference>
<keyword evidence="4" id="KW-1003">Cell membrane</keyword>
<comment type="subcellular location">
    <subcellularLocation>
        <location evidence="1">Cell membrane</location>
        <topology evidence="1">Multi-pass membrane protein</topology>
    </subcellularLocation>
</comment>
<dbReference type="AlphaFoldDB" id="C0B7V1"/>
<dbReference type="PANTHER" id="PTHR33451:SF5">
    <property type="entry name" value="NA+_H+ ANTIPORTER"/>
    <property type="match status" value="1"/>
</dbReference>
<evidence type="ECO:0000256" key="1">
    <source>
        <dbReference type="ARBA" id="ARBA00004651"/>
    </source>
</evidence>
<evidence type="ECO:0000256" key="7">
    <source>
        <dbReference type="ARBA" id="ARBA00023136"/>
    </source>
</evidence>
<name>C0B7V1_9FIRM</name>
<comment type="similarity">
    <text evidence="8">Belongs to the NhaC Na(+)/H(+) (TC 2.A.35) antiporter family.</text>
</comment>
<evidence type="ECO:0000256" key="2">
    <source>
        <dbReference type="ARBA" id="ARBA00022448"/>
    </source>
</evidence>
<dbReference type="GO" id="GO:0015297">
    <property type="term" value="F:antiporter activity"/>
    <property type="evidence" value="ECO:0007669"/>
    <property type="project" value="UniProtKB-KW"/>
</dbReference>
<evidence type="ECO:0000313" key="11">
    <source>
        <dbReference type="Proteomes" id="UP000003793"/>
    </source>
</evidence>
<reference evidence="10 11" key="1">
    <citation type="submission" date="2009-02" db="EMBL/GenBank/DDBJ databases">
        <authorList>
            <person name="Fulton L."/>
            <person name="Clifton S."/>
            <person name="Fulton B."/>
            <person name="Xu J."/>
            <person name="Minx P."/>
            <person name="Pepin K.H."/>
            <person name="Johnson M."/>
            <person name="Bhonagiri V."/>
            <person name="Nash W.E."/>
            <person name="Mardis E.R."/>
            <person name="Wilson R.K."/>
        </authorList>
    </citation>
    <scope>NUCLEOTIDE SEQUENCE [LARGE SCALE GENOMIC DNA]</scope>
    <source>
        <strain evidence="10 11">ATCC 27758</strain>
    </source>
</reference>
<organism evidence="10 11">
    <name type="scientific">Coprococcus comes ATCC 27758</name>
    <dbReference type="NCBI Taxonomy" id="470146"/>
    <lineage>
        <taxon>Bacteria</taxon>
        <taxon>Bacillati</taxon>
        <taxon>Bacillota</taxon>
        <taxon>Clostridia</taxon>
        <taxon>Lachnospirales</taxon>
        <taxon>Lachnospiraceae</taxon>
        <taxon>Coprococcus</taxon>
    </lineage>
</organism>
<evidence type="ECO:0000256" key="3">
    <source>
        <dbReference type="ARBA" id="ARBA00022449"/>
    </source>
</evidence>
<evidence type="ECO:0000256" key="4">
    <source>
        <dbReference type="ARBA" id="ARBA00022475"/>
    </source>
</evidence>
<reference evidence="10 11" key="2">
    <citation type="submission" date="2009-03" db="EMBL/GenBank/DDBJ databases">
        <title>Draft genome sequence of Coprococcus comes (ATCC 27758).</title>
        <authorList>
            <person name="Sudarsanam P."/>
            <person name="Ley R."/>
            <person name="Guruge J."/>
            <person name="Turnbaugh P.J."/>
            <person name="Mahowald M."/>
            <person name="Liep D."/>
            <person name="Gordon J."/>
        </authorList>
    </citation>
    <scope>NUCLEOTIDE SEQUENCE [LARGE SCALE GENOMIC DNA]</scope>
    <source>
        <strain evidence="10 11">ATCC 27758</strain>
    </source>
</reference>
<evidence type="ECO:0000259" key="9">
    <source>
        <dbReference type="Pfam" id="PF03553"/>
    </source>
</evidence>
<dbReference type="InterPro" id="IPR052180">
    <property type="entry name" value="NhaC_Na-H+_Antiporter"/>
</dbReference>
<keyword evidence="6" id="KW-1133">Transmembrane helix</keyword>
<dbReference type="HOGENOM" id="CLU_109617_0_0_9"/>
<keyword evidence="5" id="KW-0812">Transmembrane</keyword>
<evidence type="ECO:0000256" key="8">
    <source>
        <dbReference type="ARBA" id="ARBA00038435"/>
    </source>
</evidence>
<keyword evidence="7" id="KW-0472">Membrane</keyword>
<keyword evidence="3" id="KW-0050">Antiport</keyword>